<proteinExistence type="predicted"/>
<dbReference type="eggNOG" id="ENOG502Z8Z1">
    <property type="taxonomic scope" value="Bacteria"/>
</dbReference>
<reference evidence="1 2" key="1">
    <citation type="submission" date="2014-06" db="EMBL/GenBank/DDBJ databases">
        <title>Draft genome sequence of Paenibacillus sp. MSt1.</title>
        <authorList>
            <person name="Aw Y.K."/>
            <person name="Ong K.S."/>
            <person name="Gan H.M."/>
            <person name="Lee S.M."/>
        </authorList>
    </citation>
    <scope>NUCLEOTIDE SEQUENCE [LARGE SCALE GENOMIC DNA]</scope>
    <source>
        <strain evidence="1 2">MSt1</strain>
    </source>
</reference>
<keyword evidence="2" id="KW-1185">Reference proteome</keyword>
<protein>
    <recommendedName>
        <fullName evidence="3">DUF3486 family protein</fullName>
    </recommendedName>
</protein>
<dbReference type="Proteomes" id="UP000028123">
    <property type="component" value="Unassembled WGS sequence"/>
</dbReference>
<organism evidence="1 2">
    <name type="scientific">Paenibacillus tyrfis</name>
    <dbReference type="NCBI Taxonomy" id="1501230"/>
    <lineage>
        <taxon>Bacteria</taxon>
        <taxon>Bacillati</taxon>
        <taxon>Bacillota</taxon>
        <taxon>Bacilli</taxon>
        <taxon>Bacillales</taxon>
        <taxon>Paenibacillaceae</taxon>
        <taxon>Paenibacillus</taxon>
    </lineage>
</organism>
<gene>
    <name evidence="1" type="ORF">ET33_16440</name>
</gene>
<dbReference type="Pfam" id="PF11985">
    <property type="entry name" value="Phage_Mu_Gp27"/>
    <property type="match status" value="1"/>
</dbReference>
<accession>A0A081NY97</accession>
<dbReference type="EMBL" id="JNVM01000022">
    <property type="protein sequence ID" value="KEQ23420.1"/>
    <property type="molecule type" value="Genomic_DNA"/>
</dbReference>
<dbReference type="AlphaFoldDB" id="A0A081NY97"/>
<evidence type="ECO:0008006" key="3">
    <source>
        <dbReference type="Google" id="ProtNLM"/>
    </source>
</evidence>
<dbReference type="RefSeq" id="WP_036688591.1">
    <property type="nucleotide sequence ID" value="NZ_FYEP01000001.1"/>
</dbReference>
<sequence>MSSRRKHSKVLQLPPEIVEAVNKKLTTGTTYREIADWINQMAEDTGVEISHMSVQRYGKDFLSRLERLKVVNEQAKAIVETHGEGPDTALAEAANKLALQLVMETLMTAQNTLEDEKLTNVMRALTQLQRSSVATEKLKFTFDKGISKAIDQVKQQLQEELKSDPDLYHRLAAIADRIESDLTAG</sequence>
<name>A0A081NY97_9BACL</name>
<evidence type="ECO:0000313" key="2">
    <source>
        <dbReference type="Proteomes" id="UP000028123"/>
    </source>
</evidence>
<dbReference type="OrthoDB" id="371328at2"/>
<comment type="caution">
    <text evidence="1">The sequence shown here is derived from an EMBL/GenBank/DDBJ whole genome shotgun (WGS) entry which is preliminary data.</text>
</comment>
<dbReference type="InterPro" id="IPR021874">
    <property type="entry name" value="Phage_Mu_Gp27"/>
</dbReference>
<evidence type="ECO:0000313" key="1">
    <source>
        <dbReference type="EMBL" id="KEQ23420.1"/>
    </source>
</evidence>